<keyword evidence="3 6" id="KW-0812">Transmembrane</keyword>
<dbReference type="InterPro" id="IPR022791">
    <property type="entry name" value="L-PG_synthase/AglD"/>
</dbReference>
<evidence type="ECO:0008006" key="9">
    <source>
        <dbReference type="Google" id="ProtNLM"/>
    </source>
</evidence>
<dbReference type="EMBL" id="BJFL01000001">
    <property type="protein sequence ID" value="GDY28751.1"/>
    <property type="molecule type" value="Genomic_DNA"/>
</dbReference>
<evidence type="ECO:0000256" key="5">
    <source>
        <dbReference type="ARBA" id="ARBA00023136"/>
    </source>
</evidence>
<evidence type="ECO:0000313" key="8">
    <source>
        <dbReference type="Proteomes" id="UP000298860"/>
    </source>
</evidence>
<gene>
    <name evidence="7" type="ORF">GTS_03840</name>
</gene>
<dbReference type="AlphaFoldDB" id="A0A4D4IX28"/>
<dbReference type="GO" id="GO:0005886">
    <property type="term" value="C:plasma membrane"/>
    <property type="evidence" value="ECO:0007669"/>
    <property type="project" value="UniProtKB-SubCell"/>
</dbReference>
<feature type="transmembrane region" description="Helical" evidence="6">
    <location>
        <begin position="127"/>
        <end position="151"/>
    </location>
</feature>
<dbReference type="PANTHER" id="PTHR39087">
    <property type="entry name" value="UPF0104 MEMBRANE PROTEIN MJ1595"/>
    <property type="match status" value="1"/>
</dbReference>
<evidence type="ECO:0000256" key="3">
    <source>
        <dbReference type="ARBA" id="ARBA00022692"/>
    </source>
</evidence>
<accession>A0A4D4IX28</accession>
<comment type="subcellular location">
    <subcellularLocation>
        <location evidence="1">Cell membrane</location>
        <topology evidence="1">Multi-pass membrane protein</topology>
    </subcellularLocation>
</comment>
<proteinExistence type="predicted"/>
<keyword evidence="5 6" id="KW-0472">Membrane</keyword>
<evidence type="ECO:0000256" key="1">
    <source>
        <dbReference type="ARBA" id="ARBA00004651"/>
    </source>
</evidence>
<feature type="transmembrane region" description="Helical" evidence="6">
    <location>
        <begin position="12"/>
        <end position="30"/>
    </location>
</feature>
<keyword evidence="8" id="KW-1185">Reference proteome</keyword>
<name>A0A4D4IX28_9PSEU</name>
<organism evidence="7 8">
    <name type="scientific">Gandjariella thermophila</name>
    <dbReference type="NCBI Taxonomy" id="1931992"/>
    <lineage>
        <taxon>Bacteria</taxon>
        <taxon>Bacillati</taxon>
        <taxon>Actinomycetota</taxon>
        <taxon>Actinomycetes</taxon>
        <taxon>Pseudonocardiales</taxon>
        <taxon>Pseudonocardiaceae</taxon>
        <taxon>Gandjariella</taxon>
    </lineage>
</organism>
<evidence type="ECO:0000256" key="6">
    <source>
        <dbReference type="SAM" id="Phobius"/>
    </source>
</evidence>
<evidence type="ECO:0000256" key="2">
    <source>
        <dbReference type="ARBA" id="ARBA00022475"/>
    </source>
</evidence>
<keyword evidence="4 6" id="KW-1133">Transmembrane helix</keyword>
<sequence>MSAWRGVVRARWRQAAHWVIVVAAVAYLAWKVPGFVGDITHSGRTLENVRWHWVAVAAVCSLGALGLYGEMHRQLLLVGGARLTVRTVQGINIVENAVSSTIPVVGGAGALVYAIDQLRRRGVDAALASWSVLVAGLIDTLTLVALGALVLGWSGRIGFGAGVGFALLVVAFAVAGWALLTHPAVLRRGLHEVLALGSLLPGLCPPCRDAWRTRTEQAARRLSTRIALLRPHAPRWVLLILLAVGSWLLDYLALTATVAGVGASVPWPVLAVGFLIVQGSIALQIFPGGAGLAETGLLGVMLAAGVPAAPAAVSVLTYRAITWLGLSALGWGIYATWIHTSPIHLHRHAPELSHA</sequence>
<feature type="transmembrane region" description="Helical" evidence="6">
    <location>
        <begin position="320"/>
        <end position="338"/>
    </location>
</feature>
<dbReference type="Proteomes" id="UP000298860">
    <property type="component" value="Unassembled WGS sequence"/>
</dbReference>
<comment type="caution">
    <text evidence="7">The sequence shown here is derived from an EMBL/GenBank/DDBJ whole genome shotgun (WGS) entry which is preliminary data.</text>
</comment>
<protein>
    <recommendedName>
        <fullName evidence="9">TIGR00374 family protein</fullName>
    </recommendedName>
</protein>
<feature type="transmembrane region" description="Helical" evidence="6">
    <location>
        <begin position="265"/>
        <end position="283"/>
    </location>
</feature>
<reference evidence="8" key="1">
    <citation type="submission" date="2019-04" db="EMBL/GenBank/DDBJ databases">
        <title>Draft genome sequence of Pseudonocardiaceae bacterium SL3-2-4.</title>
        <authorList>
            <person name="Ningsih F."/>
            <person name="Yokota A."/>
            <person name="Sakai Y."/>
            <person name="Nanatani K."/>
            <person name="Yabe S."/>
            <person name="Oetari A."/>
            <person name="Sjamsuridzal W."/>
        </authorList>
    </citation>
    <scope>NUCLEOTIDE SEQUENCE [LARGE SCALE GENOMIC DNA]</scope>
    <source>
        <strain evidence="8">SL3-2-4</strain>
    </source>
</reference>
<keyword evidence="2" id="KW-1003">Cell membrane</keyword>
<evidence type="ECO:0000313" key="7">
    <source>
        <dbReference type="EMBL" id="GDY28751.1"/>
    </source>
</evidence>
<dbReference type="PANTHER" id="PTHR39087:SF2">
    <property type="entry name" value="UPF0104 MEMBRANE PROTEIN MJ1595"/>
    <property type="match status" value="1"/>
</dbReference>
<dbReference type="Pfam" id="PF03706">
    <property type="entry name" value="LPG_synthase_TM"/>
    <property type="match status" value="1"/>
</dbReference>
<feature type="transmembrane region" description="Helical" evidence="6">
    <location>
        <begin position="50"/>
        <end position="68"/>
    </location>
</feature>
<dbReference type="RefSeq" id="WP_192909339.1">
    <property type="nucleotide sequence ID" value="NZ_BJFL01000001.1"/>
</dbReference>
<feature type="transmembrane region" description="Helical" evidence="6">
    <location>
        <begin position="295"/>
        <end position="314"/>
    </location>
</feature>
<feature type="transmembrane region" description="Helical" evidence="6">
    <location>
        <begin position="157"/>
        <end position="180"/>
    </location>
</feature>
<evidence type="ECO:0000256" key="4">
    <source>
        <dbReference type="ARBA" id="ARBA00022989"/>
    </source>
</evidence>
<feature type="transmembrane region" description="Helical" evidence="6">
    <location>
        <begin position="236"/>
        <end position="259"/>
    </location>
</feature>